<gene>
    <name evidence="4" type="ORF">WA026_009105</name>
</gene>
<name>A0AAW1UZ82_9CUCU</name>
<feature type="signal peptide" evidence="3">
    <location>
        <begin position="1"/>
        <end position="18"/>
    </location>
</feature>
<accession>A0AAW1UZ82</accession>
<protein>
    <submittedName>
        <fullName evidence="4">Uncharacterized protein</fullName>
    </submittedName>
</protein>
<evidence type="ECO:0000313" key="4">
    <source>
        <dbReference type="EMBL" id="KAK9884879.1"/>
    </source>
</evidence>
<dbReference type="GO" id="GO:0031012">
    <property type="term" value="C:extracellular matrix"/>
    <property type="evidence" value="ECO:0007669"/>
    <property type="project" value="TreeGrafter"/>
</dbReference>
<evidence type="ECO:0000313" key="5">
    <source>
        <dbReference type="Proteomes" id="UP001431783"/>
    </source>
</evidence>
<dbReference type="InterPro" id="IPR000618">
    <property type="entry name" value="Insect_cuticle"/>
</dbReference>
<evidence type="ECO:0000256" key="3">
    <source>
        <dbReference type="SAM" id="SignalP"/>
    </source>
</evidence>
<keyword evidence="5" id="KW-1185">Reference proteome</keyword>
<dbReference type="AlphaFoldDB" id="A0AAW1UZ82"/>
<dbReference type="InterPro" id="IPR031311">
    <property type="entry name" value="CHIT_BIND_RR_consensus"/>
</dbReference>
<dbReference type="Proteomes" id="UP001431783">
    <property type="component" value="Unassembled WGS sequence"/>
</dbReference>
<dbReference type="GO" id="GO:0005615">
    <property type="term" value="C:extracellular space"/>
    <property type="evidence" value="ECO:0007669"/>
    <property type="project" value="TreeGrafter"/>
</dbReference>
<evidence type="ECO:0000256" key="1">
    <source>
        <dbReference type="ARBA" id="ARBA00022460"/>
    </source>
</evidence>
<keyword evidence="3" id="KW-0732">Signal</keyword>
<dbReference type="PROSITE" id="PS00233">
    <property type="entry name" value="CHIT_BIND_RR_1"/>
    <property type="match status" value="1"/>
</dbReference>
<reference evidence="4 5" key="1">
    <citation type="submission" date="2023-03" db="EMBL/GenBank/DDBJ databases">
        <title>Genome insight into feeding habits of ladybird beetles.</title>
        <authorList>
            <person name="Li H.-S."/>
            <person name="Huang Y.-H."/>
            <person name="Pang H."/>
        </authorList>
    </citation>
    <scope>NUCLEOTIDE SEQUENCE [LARGE SCALE GENOMIC DNA]</scope>
    <source>
        <strain evidence="4">SYSU_2023b</strain>
        <tissue evidence="4">Whole body</tissue>
    </source>
</reference>
<dbReference type="EMBL" id="JARQZJ010000094">
    <property type="protein sequence ID" value="KAK9884879.1"/>
    <property type="molecule type" value="Genomic_DNA"/>
</dbReference>
<feature type="chain" id="PRO_5043777488" evidence="3">
    <location>
        <begin position="19"/>
        <end position="153"/>
    </location>
</feature>
<dbReference type="GO" id="GO:0042302">
    <property type="term" value="F:structural constituent of cuticle"/>
    <property type="evidence" value="ECO:0007669"/>
    <property type="project" value="UniProtKB-UniRule"/>
</dbReference>
<dbReference type="PANTHER" id="PTHR12236">
    <property type="entry name" value="STRUCTURAL CONTITUENT OF CUTICLE"/>
    <property type="match status" value="1"/>
</dbReference>
<dbReference type="PANTHER" id="PTHR12236:SF75">
    <property type="entry name" value="CUTICULAR PROTEIN 62BB, ISOFORM A"/>
    <property type="match status" value="1"/>
</dbReference>
<dbReference type="InterPro" id="IPR051217">
    <property type="entry name" value="Insect_Cuticle_Struc_Prot"/>
</dbReference>
<dbReference type="Pfam" id="PF00379">
    <property type="entry name" value="Chitin_bind_4"/>
    <property type="match status" value="1"/>
</dbReference>
<evidence type="ECO:0000256" key="2">
    <source>
        <dbReference type="PROSITE-ProRule" id="PRU00497"/>
    </source>
</evidence>
<organism evidence="4 5">
    <name type="scientific">Henosepilachna vigintioctopunctata</name>
    <dbReference type="NCBI Taxonomy" id="420089"/>
    <lineage>
        <taxon>Eukaryota</taxon>
        <taxon>Metazoa</taxon>
        <taxon>Ecdysozoa</taxon>
        <taxon>Arthropoda</taxon>
        <taxon>Hexapoda</taxon>
        <taxon>Insecta</taxon>
        <taxon>Pterygota</taxon>
        <taxon>Neoptera</taxon>
        <taxon>Endopterygota</taxon>
        <taxon>Coleoptera</taxon>
        <taxon>Polyphaga</taxon>
        <taxon>Cucujiformia</taxon>
        <taxon>Coccinelloidea</taxon>
        <taxon>Coccinellidae</taxon>
        <taxon>Epilachninae</taxon>
        <taxon>Epilachnini</taxon>
        <taxon>Henosepilachna</taxon>
    </lineage>
</organism>
<dbReference type="PROSITE" id="PS51155">
    <property type="entry name" value="CHIT_BIND_RR_2"/>
    <property type="match status" value="1"/>
</dbReference>
<sequence length="153" mass="17237">MAYFEFITIVVFFTVTDASPIAETQQVVTSNSENHDHQYAFSYGVHDALTGDSKNHVETSAGGVTLGQYWLDDPDGMRRTVDYKADPVNGFNAIVRRTPKIEIPSLKIPARISGDQVPGFLMMPYPVAQLLLTRMQLAENWMSNVFPQIYLYK</sequence>
<proteinExistence type="predicted"/>
<dbReference type="PRINTS" id="PR00947">
    <property type="entry name" value="CUTICLE"/>
</dbReference>
<keyword evidence="1 2" id="KW-0193">Cuticle</keyword>
<comment type="caution">
    <text evidence="4">The sequence shown here is derived from an EMBL/GenBank/DDBJ whole genome shotgun (WGS) entry which is preliminary data.</text>
</comment>